<gene>
    <name evidence="1" type="ORF">LPJ66_003197</name>
</gene>
<reference evidence="1" key="1">
    <citation type="submission" date="2022-07" db="EMBL/GenBank/DDBJ databases">
        <title>Phylogenomic reconstructions and comparative analyses of Kickxellomycotina fungi.</title>
        <authorList>
            <person name="Reynolds N.K."/>
            <person name="Stajich J.E."/>
            <person name="Barry K."/>
            <person name="Grigoriev I.V."/>
            <person name="Crous P."/>
            <person name="Smith M.E."/>
        </authorList>
    </citation>
    <scope>NUCLEOTIDE SEQUENCE</scope>
    <source>
        <strain evidence="1">Benny 63K</strain>
    </source>
</reference>
<name>A0ACC1IKJ2_9FUNG</name>
<dbReference type="Proteomes" id="UP001150581">
    <property type="component" value="Unassembled WGS sequence"/>
</dbReference>
<dbReference type="EMBL" id="JANBPG010000305">
    <property type="protein sequence ID" value="KAJ1897719.1"/>
    <property type="molecule type" value="Genomic_DNA"/>
</dbReference>
<comment type="caution">
    <text evidence="1">The sequence shown here is derived from an EMBL/GenBank/DDBJ whole genome shotgun (WGS) entry which is preliminary data.</text>
</comment>
<organism evidence="1 2">
    <name type="scientific">Kickxella alabastrina</name>
    <dbReference type="NCBI Taxonomy" id="61397"/>
    <lineage>
        <taxon>Eukaryota</taxon>
        <taxon>Fungi</taxon>
        <taxon>Fungi incertae sedis</taxon>
        <taxon>Zoopagomycota</taxon>
        <taxon>Kickxellomycotina</taxon>
        <taxon>Kickxellomycetes</taxon>
        <taxon>Kickxellales</taxon>
        <taxon>Kickxellaceae</taxon>
        <taxon>Kickxella</taxon>
    </lineage>
</organism>
<protein>
    <submittedName>
        <fullName evidence="1">Uncharacterized protein</fullName>
    </submittedName>
</protein>
<sequence>MLLHMNPSVFLDLAFGGFPTSHPREGVTPSMFGASNHTLGEIHHGFQSYVSPTLASQLGVGIVQSTSMGASFSSNPTQNLNISMSKGPNMCSNALQVSTMAMTNMAAACGPSGHLGLPMLTTSGSMINNRQSMEQSVNSAPPNIVEFSHEALSAAYDWRYDSQGVHSLARASFGGAMGIPPTMVSPLVNSNDCCLPPPSQSQLTVSGPAQTGSHRSRQPIRTTEHTYRRNSVYNASAANSGAVNCSNAANSGPVYHGGRCVSSALADSQAFRYEHVFSIHENMGMSNNQAGGPADAAGEPRRQPIAPAQYLPQVHYGDNSSMPLQMSFNMGAPIATGNTNVVGPAVVKNVRRIANSSMSLRMSACENALGLGNVGTTVGVVSTGTPPLTAACSEDEDDREMQSCLSSQNLAMNMQTGHPLIPQGNYMPYMGLQQVAAVGASAMPEIPDFIPATGEPAYPFFAVKSEGSSAGNVGNHISSINPADINMMAASSQGVMPRAKPAAVPTRKRVRNVAPAASSAPGTSGSGDRSSAAPSSKKRKAASGASINIAGRGTGIGQGYPATDKAHGTGNCGSIKCPHPKCGKTFTRKYNLKSHERTHMDDRPYACDQCTQRFSRNHDLKRHKKIHTGVRPFLCPVCNRGFARADALSRHNAKGDTCKRSPNGSRTSKDPSPFSCKAETAGESTMAVPVSSGMTMQQEDMPLALSSISAMVAASTYSVPNTPTVMNSSDNGGGVE</sequence>
<keyword evidence="2" id="KW-1185">Reference proteome</keyword>
<proteinExistence type="predicted"/>
<evidence type="ECO:0000313" key="1">
    <source>
        <dbReference type="EMBL" id="KAJ1897719.1"/>
    </source>
</evidence>
<accession>A0ACC1IKJ2</accession>
<evidence type="ECO:0000313" key="2">
    <source>
        <dbReference type="Proteomes" id="UP001150581"/>
    </source>
</evidence>